<dbReference type="EMBL" id="CM001223">
    <property type="protein sequence ID" value="AES78977.1"/>
    <property type="molecule type" value="Genomic_DNA"/>
</dbReference>
<protein>
    <submittedName>
        <fullName evidence="1">Auxin induced-like protein, putative</fullName>
    </submittedName>
</protein>
<evidence type="ECO:0000313" key="1">
    <source>
        <dbReference type="EMBL" id="AES78977.1"/>
    </source>
</evidence>
<proteinExistence type="predicted"/>
<dbReference type="PaxDb" id="3880-AES78977"/>
<reference evidence="2" key="3">
    <citation type="submission" date="2015-04" db="UniProtKB">
        <authorList>
            <consortium name="EnsemblPlants"/>
        </authorList>
    </citation>
    <scope>IDENTIFICATION</scope>
    <source>
        <strain evidence="2">cv. Jemalong A17</strain>
    </source>
</reference>
<evidence type="ECO:0000313" key="2">
    <source>
        <dbReference type="EnsemblPlants" id="AES78977"/>
    </source>
</evidence>
<keyword evidence="3" id="KW-1185">Reference proteome</keyword>
<accession>G7KY00</accession>
<gene>
    <name evidence="1" type="ordered locus">MTR_7g051870</name>
</gene>
<organism evidence="1 3">
    <name type="scientific">Medicago truncatula</name>
    <name type="common">Barrel medic</name>
    <name type="synonym">Medicago tribuloides</name>
    <dbReference type="NCBI Taxonomy" id="3880"/>
    <lineage>
        <taxon>Eukaryota</taxon>
        <taxon>Viridiplantae</taxon>
        <taxon>Streptophyta</taxon>
        <taxon>Embryophyta</taxon>
        <taxon>Tracheophyta</taxon>
        <taxon>Spermatophyta</taxon>
        <taxon>Magnoliopsida</taxon>
        <taxon>eudicotyledons</taxon>
        <taxon>Gunneridae</taxon>
        <taxon>Pentapetalae</taxon>
        <taxon>rosids</taxon>
        <taxon>fabids</taxon>
        <taxon>Fabales</taxon>
        <taxon>Fabaceae</taxon>
        <taxon>Papilionoideae</taxon>
        <taxon>50 kb inversion clade</taxon>
        <taxon>NPAAA clade</taxon>
        <taxon>Hologalegina</taxon>
        <taxon>IRL clade</taxon>
        <taxon>Trifolieae</taxon>
        <taxon>Medicago</taxon>
    </lineage>
</organism>
<dbReference type="AlphaFoldDB" id="G7KY00"/>
<dbReference type="eggNOG" id="KOG4293">
    <property type="taxonomic scope" value="Eukaryota"/>
</dbReference>
<dbReference type="EnsemblPlants" id="AES78977">
    <property type="protein sequence ID" value="AES78977"/>
    <property type="gene ID" value="MTR_7g051870"/>
</dbReference>
<evidence type="ECO:0000313" key="3">
    <source>
        <dbReference type="Proteomes" id="UP000002051"/>
    </source>
</evidence>
<reference evidence="1 3" key="2">
    <citation type="journal article" date="2014" name="BMC Genomics">
        <title>An improved genome release (version Mt4.0) for the model legume Medicago truncatula.</title>
        <authorList>
            <person name="Tang H."/>
            <person name="Krishnakumar V."/>
            <person name="Bidwell S."/>
            <person name="Rosen B."/>
            <person name="Chan A."/>
            <person name="Zhou S."/>
            <person name="Gentzbittel L."/>
            <person name="Childs K.L."/>
            <person name="Yandell M."/>
            <person name="Gundlach H."/>
            <person name="Mayer K.F."/>
            <person name="Schwartz D.C."/>
            <person name="Town C.D."/>
        </authorList>
    </citation>
    <scope>GENOME REANNOTATION</scope>
    <source>
        <strain evidence="2 3">cv. Jemalong A17</strain>
    </source>
</reference>
<dbReference type="HOGENOM" id="CLU_2641903_0_0_1"/>
<name>G7KY00_MEDTR</name>
<reference evidence="1 3" key="1">
    <citation type="journal article" date="2011" name="Nature">
        <title>The Medicago genome provides insight into the evolution of rhizobial symbioses.</title>
        <authorList>
            <person name="Young N.D."/>
            <person name="Debelle F."/>
            <person name="Oldroyd G.E."/>
            <person name="Geurts R."/>
            <person name="Cannon S.B."/>
            <person name="Udvardi M.K."/>
            <person name="Benedito V.A."/>
            <person name="Mayer K.F."/>
            <person name="Gouzy J."/>
            <person name="Schoof H."/>
            <person name="Van de Peer Y."/>
            <person name="Proost S."/>
            <person name="Cook D.R."/>
            <person name="Meyers B.C."/>
            <person name="Spannagl M."/>
            <person name="Cheung F."/>
            <person name="De Mita S."/>
            <person name="Krishnakumar V."/>
            <person name="Gundlach H."/>
            <person name="Zhou S."/>
            <person name="Mudge J."/>
            <person name="Bharti A.K."/>
            <person name="Murray J.D."/>
            <person name="Naoumkina M.A."/>
            <person name="Rosen B."/>
            <person name="Silverstein K.A."/>
            <person name="Tang H."/>
            <person name="Rombauts S."/>
            <person name="Zhao P.X."/>
            <person name="Zhou P."/>
            <person name="Barbe V."/>
            <person name="Bardou P."/>
            <person name="Bechner M."/>
            <person name="Bellec A."/>
            <person name="Berger A."/>
            <person name="Berges H."/>
            <person name="Bidwell S."/>
            <person name="Bisseling T."/>
            <person name="Choisne N."/>
            <person name="Couloux A."/>
            <person name="Denny R."/>
            <person name="Deshpande S."/>
            <person name="Dai X."/>
            <person name="Doyle J.J."/>
            <person name="Dudez A.M."/>
            <person name="Farmer A.D."/>
            <person name="Fouteau S."/>
            <person name="Franken C."/>
            <person name="Gibelin C."/>
            <person name="Gish J."/>
            <person name="Goldstein S."/>
            <person name="Gonzalez A.J."/>
            <person name="Green P.J."/>
            <person name="Hallab A."/>
            <person name="Hartog M."/>
            <person name="Hua A."/>
            <person name="Humphray S.J."/>
            <person name="Jeong D.H."/>
            <person name="Jing Y."/>
            <person name="Jocker A."/>
            <person name="Kenton S.M."/>
            <person name="Kim D.J."/>
            <person name="Klee K."/>
            <person name="Lai H."/>
            <person name="Lang C."/>
            <person name="Lin S."/>
            <person name="Macmil S.L."/>
            <person name="Magdelenat G."/>
            <person name="Matthews L."/>
            <person name="McCorrison J."/>
            <person name="Monaghan E.L."/>
            <person name="Mun J.H."/>
            <person name="Najar F.Z."/>
            <person name="Nicholson C."/>
            <person name="Noirot C."/>
            <person name="O'Bleness M."/>
            <person name="Paule C.R."/>
            <person name="Poulain J."/>
            <person name="Prion F."/>
            <person name="Qin B."/>
            <person name="Qu C."/>
            <person name="Retzel E.F."/>
            <person name="Riddle C."/>
            <person name="Sallet E."/>
            <person name="Samain S."/>
            <person name="Samson N."/>
            <person name="Sanders I."/>
            <person name="Saurat O."/>
            <person name="Scarpelli C."/>
            <person name="Schiex T."/>
            <person name="Segurens B."/>
            <person name="Severin A.J."/>
            <person name="Sherrier D.J."/>
            <person name="Shi R."/>
            <person name="Sims S."/>
            <person name="Singer S.R."/>
            <person name="Sinharoy S."/>
            <person name="Sterck L."/>
            <person name="Viollet A."/>
            <person name="Wang B.B."/>
            <person name="Wang K."/>
            <person name="Wang M."/>
            <person name="Wang X."/>
            <person name="Warfsmann J."/>
            <person name="Weissenbach J."/>
            <person name="White D.D."/>
            <person name="White J.D."/>
            <person name="Wiley G.B."/>
            <person name="Wincker P."/>
            <person name="Xing Y."/>
            <person name="Yang L."/>
            <person name="Yao Z."/>
            <person name="Ying F."/>
            <person name="Zhai J."/>
            <person name="Zhou L."/>
            <person name="Zuber A."/>
            <person name="Denarie J."/>
            <person name="Dixon R.A."/>
            <person name="May G.D."/>
            <person name="Schwartz D.C."/>
            <person name="Rogers J."/>
            <person name="Quetier F."/>
            <person name="Town C.D."/>
            <person name="Roe B.A."/>
        </authorList>
    </citation>
    <scope>NUCLEOTIDE SEQUENCE [LARGE SCALE GENOMIC DNA]</scope>
    <source>
        <strain evidence="1">A17</strain>
        <strain evidence="2 3">cv. Jemalong A17</strain>
    </source>
</reference>
<dbReference type="Proteomes" id="UP000002051">
    <property type="component" value="Unassembled WGS sequence"/>
</dbReference>
<dbReference type="STRING" id="3880.G7KY00"/>
<sequence>MKEKVCLCGVHVPRVRFLYGCQEIFALFLKSKKDGKYRLHWNIYHYTILPPTEGVIVFGSFNIFIGFDILSLDEKWK</sequence>